<dbReference type="EMBL" id="UHEF01000001">
    <property type="protein sequence ID" value="SUM90117.1"/>
    <property type="molecule type" value="Genomic_DNA"/>
</dbReference>
<sequence length="60" mass="7007">MQNEQIVLAKRPKGVPKDDTFRYEEIETVEPKQGEVQLEAVYISVDPYMRGRMNDSKSYV</sequence>
<reference evidence="2 4" key="2">
    <citation type="submission" date="2020-11" db="EMBL/GenBank/DDBJ databases">
        <authorList>
            <consortium name="Pathogen Informatics"/>
        </authorList>
    </citation>
    <scope>NUCLEOTIDE SEQUENCE [LARGE SCALE GENOMIC DNA]</scope>
    <source>
        <strain evidence="2 4">NCTC12218</strain>
    </source>
</reference>
<accession>A0A7Z7VY31</accession>
<evidence type="ECO:0000259" key="1">
    <source>
        <dbReference type="Pfam" id="PF16884"/>
    </source>
</evidence>
<feature type="domain" description="Oxidoreductase N-terminal" evidence="1">
    <location>
        <begin position="5"/>
        <end position="60"/>
    </location>
</feature>
<dbReference type="Gene3D" id="3.90.180.10">
    <property type="entry name" value="Medium-chain alcohol dehydrogenases, catalytic domain"/>
    <property type="match status" value="1"/>
</dbReference>
<protein>
    <submittedName>
        <fullName evidence="3">NADP-dependent oxidoreductase</fullName>
        <ecNumber evidence="3">1.-.-.-</ecNumber>
        <ecNumber evidence="3">1.3.1.-</ecNumber>
    </submittedName>
</protein>
<dbReference type="SUPFAM" id="SSF50129">
    <property type="entry name" value="GroES-like"/>
    <property type="match status" value="1"/>
</dbReference>
<dbReference type="EMBL" id="LR962863">
    <property type="protein sequence ID" value="CAD7360522.1"/>
    <property type="molecule type" value="Genomic_DNA"/>
</dbReference>
<dbReference type="EC" id="1.-.-.-" evidence="3"/>
<dbReference type="Proteomes" id="UP000264146">
    <property type="component" value="Chromosome"/>
</dbReference>
<keyword evidence="3" id="KW-0560">Oxidoreductase</keyword>
<dbReference type="AlphaFoldDB" id="A0A7Z7VY31"/>
<dbReference type="EC" id="1.3.1.-" evidence="3"/>
<gene>
    <name evidence="3" type="primary">curA_2</name>
    <name evidence="3" type="ORF">NCTC12218_02199</name>
</gene>
<evidence type="ECO:0000313" key="4">
    <source>
        <dbReference type="Proteomes" id="UP000264146"/>
    </source>
</evidence>
<evidence type="ECO:0000313" key="2">
    <source>
        <dbReference type="EMBL" id="CAD7360522.1"/>
    </source>
</evidence>
<organism evidence="3">
    <name type="scientific">Staphylococcus schleiferi</name>
    <dbReference type="NCBI Taxonomy" id="1295"/>
    <lineage>
        <taxon>Bacteria</taxon>
        <taxon>Bacillati</taxon>
        <taxon>Bacillota</taxon>
        <taxon>Bacilli</taxon>
        <taxon>Bacillales</taxon>
        <taxon>Staphylococcaceae</taxon>
        <taxon>Staphylococcus</taxon>
    </lineage>
</organism>
<proteinExistence type="predicted"/>
<dbReference type="Pfam" id="PF16884">
    <property type="entry name" value="ADH_N_2"/>
    <property type="match status" value="1"/>
</dbReference>
<reference evidence="3" key="1">
    <citation type="submission" date="2018-06" db="EMBL/GenBank/DDBJ databases">
        <authorList>
            <consortium name="Pathogen Informatics"/>
            <person name="Doyle S."/>
        </authorList>
    </citation>
    <scope>NUCLEOTIDE SEQUENCE [LARGE SCALE GENOMIC DNA]</scope>
    <source>
        <strain evidence="3">NCTC12218</strain>
    </source>
</reference>
<name>A0A7Z7VY31_STASC</name>
<evidence type="ECO:0000313" key="3">
    <source>
        <dbReference type="EMBL" id="SUM90117.1"/>
    </source>
</evidence>
<dbReference type="InterPro" id="IPR041694">
    <property type="entry name" value="ADH_N_2"/>
</dbReference>
<dbReference type="GO" id="GO:0016491">
    <property type="term" value="F:oxidoreductase activity"/>
    <property type="evidence" value="ECO:0007669"/>
    <property type="project" value="UniProtKB-KW"/>
</dbReference>
<dbReference type="InterPro" id="IPR011032">
    <property type="entry name" value="GroES-like_sf"/>
</dbReference>